<dbReference type="Proteomes" id="UP000000639">
    <property type="component" value="Chromosome"/>
</dbReference>
<gene>
    <name evidence="5" type="ordered locus">Ping_2677</name>
</gene>
<dbReference type="OrthoDB" id="9805924at2"/>
<dbReference type="InterPro" id="IPR016181">
    <property type="entry name" value="Acyl_CoA_acyltransferase"/>
</dbReference>
<dbReference type="Pfam" id="PF00583">
    <property type="entry name" value="Acetyltransf_1"/>
    <property type="match status" value="1"/>
</dbReference>
<dbReference type="PROSITE" id="PS51186">
    <property type="entry name" value="GNAT"/>
    <property type="match status" value="1"/>
</dbReference>
<keyword evidence="2 5" id="KW-0808">Transferase</keyword>
<evidence type="ECO:0000256" key="2">
    <source>
        <dbReference type="ARBA" id="ARBA00022679"/>
    </source>
</evidence>
<dbReference type="GO" id="GO:0008080">
    <property type="term" value="F:N-acetyltransferase activity"/>
    <property type="evidence" value="ECO:0007669"/>
    <property type="project" value="TreeGrafter"/>
</dbReference>
<dbReference type="FunFam" id="3.40.630.30:FF:000064">
    <property type="entry name" value="GNAT family acetyltransferase"/>
    <property type="match status" value="1"/>
</dbReference>
<reference evidence="5 6" key="1">
    <citation type="submission" date="2007-01" db="EMBL/GenBank/DDBJ databases">
        <title>Complete sequence of Psychromonas ingrahamii 37.</title>
        <authorList>
            <consortium name="US DOE Joint Genome Institute"/>
            <person name="Copeland A."/>
            <person name="Lucas S."/>
            <person name="Lapidus A."/>
            <person name="Barry K."/>
            <person name="Detter J.C."/>
            <person name="Glavina del Rio T."/>
            <person name="Hammon N."/>
            <person name="Israni S."/>
            <person name="Dalin E."/>
            <person name="Tice H."/>
            <person name="Pitluck S."/>
            <person name="Thompson L.S."/>
            <person name="Brettin T."/>
            <person name="Bruce D."/>
            <person name="Han C."/>
            <person name="Tapia R."/>
            <person name="Schmutz J."/>
            <person name="Larimer F."/>
            <person name="Land M."/>
            <person name="Hauser L."/>
            <person name="Kyrpides N."/>
            <person name="Ivanova N."/>
            <person name="Staley J."/>
            <person name="Richardson P."/>
        </authorList>
    </citation>
    <scope>NUCLEOTIDE SEQUENCE [LARGE SCALE GENOMIC DNA]</scope>
    <source>
        <strain evidence="5 6">37</strain>
    </source>
</reference>
<feature type="domain" description="N-acetyltransferase" evidence="4">
    <location>
        <begin position="4"/>
        <end position="161"/>
    </location>
</feature>
<dbReference type="HOGENOM" id="CLU_013985_41_3_6"/>
<dbReference type="PANTHER" id="PTHR10545">
    <property type="entry name" value="DIAMINE N-ACETYLTRANSFERASE"/>
    <property type="match status" value="1"/>
</dbReference>
<accession>A1SY24</accession>
<name>A1SY24_PSYIN</name>
<evidence type="ECO:0000313" key="5">
    <source>
        <dbReference type="EMBL" id="ABM04389.1"/>
    </source>
</evidence>
<evidence type="ECO:0000256" key="3">
    <source>
        <dbReference type="ARBA" id="ARBA00023315"/>
    </source>
</evidence>
<dbReference type="RefSeq" id="WP_011770946.1">
    <property type="nucleotide sequence ID" value="NC_008709.1"/>
</dbReference>
<dbReference type="AlphaFoldDB" id="A1SY24"/>
<evidence type="ECO:0000259" key="4">
    <source>
        <dbReference type="PROSITE" id="PS51186"/>
    </source>
</evidence>
<proteinExistence type="inferred from homology"/>
<keyword evidence="3" id="KW-0012">Acyltransferase</keyword>
<dbReference type="EMBL" id="CP000510">
    <property type="protein sequence ID" value="ABM04389.1"/>
    <property type="molecule type" value="Genomic_DNA"/>
</dbReference>
<dbReference type="InterPro" id="IPR000182">
    <property type="entry name" value="GNAT_dom"/>
</dbReference>
<organism evidence="5 6">
    <name type="scientific">Psychromonas ingrahamii (strain DSM 17664 / CCUG 51855 / 37)</name>
    <dbReference type="NCBI Taxonomy" id="357804"/>
    <lineage>
        <taxon>Bacteria</taxon>
        <taxon>Pseudomonadati</taxon>
        <taxon>Pseudomonadota</taxon>
        <taxon>Gammaproteobacteria</taxon>
        <taxon>Alteromonadales</taxon>
        <taxon>Psychromonadaceae</taxon>
        <taxon>Psychromonas</taxon>
    </lineage>
</organism>
<dbReference type="eggNOG" id="COG0454">
    <property type="taxonomic scope" value="Bacteria"/>
</dbReference>
<dbReference type="KEGG" id="pin:Ping_2677"/>
<protein>
    <submittedName>
        <fullName evidence="5">GCN5-related N-acetyltransferase</fullName>
    </submittedName>
</protein>
<dbReference type="InterPro" id="IPR051016">
    <property type="entry name" value="Diverse_Substrate_AcTransf"/>
</dbReference>
<dbReference type="PANTHER" id="PTHR10545:SF29">
    <property type="entry name" value="GH14572P-RELATED"/>
    <property type="match status" value="1"/>
</dbReference>
<dbReference type="STRING" id="357804.Ping_2677"/>
<evidence type="ECO:0000313" key="6">
    <source>
        <dbReference type="Proteomes" id="UP000000639"/>
    </source>
</evidence>
<comment type="similarity">
    <text evidence="1">Belongs to the acetyltransferase family.</text>
</comment>
<dbReference type="CDD" id="cd04301">
    <property type="entry name" value="NAT_SF"/>
    <property type="match status" value="1"/>
</dbReference>
<keyword evidence="6" id="KW-1185">Reference proteome</keyword>
<dbReference type="SUPFAM" id="SSF55729">
    <property type="entry name" value="Acyl-CoA N-acyltransferases (Nat)"/>
    <property type="match status" value="1"/>
</dbReference>
<sequence length="161" mass="18223">MSNISIRPAIINDCQTILHFITELAIYENAEHEVLATEQSIKQSIFSEKSHVNALICEHQGVPIGIAIYFYNYSTWLAKSGLYLEDLYISQAFRGQGAGKKLLQHLAKIAIDNHCGRFEWSCLDWNKPSRDFYEMVGAVAQSEWVGYRLSGEALSDFAKQS</sequence>
<evidence type="ECO:0000256" key="1">
    <source>
        <dbReference type="ARBA" id="ARBA00008694"/>
    </source>
</evidence>
<dbReference type="Gene3D" id="3.40.630.30">
    <property type="match status" value="1"/>
</dbReference>